<dbReference type="Gene3D" id="3.40.50.300">
    <property type="entry name" value="P-loop containing nucleotide triphosphate hydrolases"/>
    <property type="match status" value="1"/>
</dbReference>
<name>A0A250AXJ7_9GAMM</name>
<dbReference type="InterPro" id="IPR003495">
    <property type="entry name" value="CobW/HypB/UreG_nucleotide-bd"/>
</dbReference>
<dbReference type="SUPFAM" id="SSF52540">
    <property type="entry name" value="P-loop containing nucleoside triphosphate hydrolases"/>
    <property type="match status" value="1"/>
</dbReference>
<dbReference type="InterPro" id="IPR027417">
    <property type="entry name" value="P-loop_NTPase"/>
</dbReference>
<evidence type="ECO:0000259" key="2">
    <source>
        <dbReference type="SMART" id="SM00833"/>
    </source>
</evidence>
<dbReference type="Proteomes" id="UP000217182">
    <property type="component" value="Chromosome"/>
</dbReference>
<protein>
    <submittedName>
        <fullName evidence="3">Cobalamin biosynthesis protein CobW</fullName>
    </submittedName>
</protein>
<gene>
    <name evidence="3" type="ORF">AWC35_03200</name>
</gene>
<dbReference type="RefSeq" id="WP_095845029.1">
    <property type="nucleotide sequence ID" value="NZ_CP014136.1"/>
</dbReference>
<dbReference type="PANTHER" id="PTHR43603:SF1">
    <property type="entry name" value="ZINC-REGULATED GTPASE METALLOPROTEIN ACTIVATOR 1"/>
    <property type="match status" value="1"/>
</dbReference>
<feature type="domain" description="CobW C-terminal" evidence="2">
    <location>
        <begin position="245"/>
        <end position="365"/>
    </location>
</feature>
<evidence type="ECO:0000313" key="4">
    <source>
        <dbReference type="Proteomes" id="UP000217182"/>
    </source>
</evidence>
<dbReference type="PANTHER" id="PTHR43603">
    <property type="entry name" value="COBW DOMAIN-CONTAINING PROTEIN DDB_G0274527"/>
    <property type="match status" value="1"/>
</dbReference>
<sequence>MARTALTILNGFLGAGKTTLLKSLLAQANQRKLAIGVIVNDMSTLDVDGVLIANSEIVSANKQNFVTIAADSISSRSGIQKLDVALETLLASQRFDHIFLETSGSSHPLPLIKRLRDHPRVALKGFLSLVDAAMLDNDYAAGAALLPRWQARLAQGRRGMENLLAEQILFCSHLLLTKVDHLPAARVLAVAHAIHPINPGVAVVATRWGNLKLDDVLAMPDYDFYRVARLVDELEQQVENETFTLASRVIEDDRPFHPQRLWDTYHQYLGAGIHRSKGFFWLPSRDDLALLWNQAAGRISLEFISYWKAGVLAHQDGRLNADERRILQQQLASMPGRFGDRRCSLTVIGRHDQVEPFAAALRQCFLTPEEIDWWAAGGQFADPWPSTVARLKA</sequence>
<dbReference type="SMART" id="SM00833">
    <property type="entry name" value="CobW_C"/>
    <property type="match status" value="1"/>
</dbReference>
<dbReference type="InterPro" id="IPR011629">
    <property type="entry name" value="CobW-like_C"/>
</dbReference>
<evidence type="ECO:0000256" key="1">
    <source>
        <dbReference type="ARBA" id="ARBA00045658"/>
    </source>
</evidence>
<keyword evidence="4" id="KW-1185">Reference proteome</keyword>
<dbReference type="Pfam" id="PF07683">
    <property type="entry name" value="CobW_C"/>
    <property type="match status" value="1"/>
</dbReference>
<reference evidence="3 4" key="1">
    <citation type="submission" date="2016-01" db="EMBL/GenBank/DDBJ databases">
        <authorList>
            <person name="Oliw E.H."/>
        </authorList>
    </citation>
    <scope>NUCLEOTIDE SEQUENCE [LARGE SCALE GENOMIC DNA]</scope>
    <source>
        <strain evidence="3 4">FRB97</strain>
    </source>
</reference>
<dbReference type="OrthoDB" id="9808822at2"/>
<dbReference type="KEGG" id="gqu:AWC35_03200"/>
<dbReference type="SUPFAM" id="SSF90002">
    <property type="entry name" value="Hypothetical protein YjiA, C-terminal domain"/>
    <property type="match status" value="1"/>
</dbReference>
<dbReference type="EMBL" id="CP014136">
    <property type="protein sequence ID" value="ATA18432.1"/>
    <property type="molecule type" value="Genomic_DNA"/>
</dbReference>
<dbReference type="Pfam" id="PF02492">
    <property type="entry name" value="cobW"/>
    <property type="match status" value="1"/>
</dbReference>
<evidence type="ECO:0000313" key="3">
    <source>
        <dbReference type="EMBL" id="ATA18432.1"/>
    </source>
</evidence>
<accession>A0A250AXJ7</accession>
<organism evidence="3 4">
    <name type="scientific">Gibbsiella quercinecans</name>
    <dbReference type="NCBI Taxonomy" id="929813"/>
    <lineage>
        <taxon>Bacteria</taxon>
        <taxon>Pseudomonadati</taxon>
        <taxon>Pseudomonadota</taxon>
        <taxon>Gammaproteobacteria</taxon>
        <taxon>Enterobacterales</taxon>
        <taxon>Yersiniaceae</taxon>
        <taxon>Gibbsiella</taxon>
    </lineage>
</organism>
<proteinExistence type="predicted"/>
<dbReference type="InterPro" id="IPR051927">
    <property type="entry name" value="Zn_Chap_cDPG_Synth"/>
</dbReference>
<dbReference type="AlphaFoldDB" id="A0A250AXJ7"/>
<comment type="function">
    <text evidence="1">Zinc chaperone that directly transfers zinc cofactor to target proteins, thereby activating them. Zinc is transferred from the CXCC motif in the GTPase domain to the zinc binding site in target proteins in a process requiring GTP hydrolysis.</text>
</comment>